<dbReference type="EMBL" id="FQXS01000032">
    <property type="protein sequence ID" value="SHI09414.1"/>
    <property type="molecule type" value="Genomic_DNA"/>
</dbReference>
<feature type="compositionally biased region" description="Basic and acidic residues" evidence="1">
    <location>
        <begin position="1"/>
        <end position="21"/>
    </location>
</feature>
<name>A0A1M5YC29_9BACT</name>
<dbReference type="InterPro" id="IPR036513">
    <property type="entry name" value="STAS_dom_sf"/>
</dbReference>
<protein>
    <submittedName>
        <fullName evidence="3">Phospholipid/cholesterol/gamma-HCH transport system permease protein</fullName>
    </submittedName>
</protein>
<dbReference type="PANTHER" id="PTHR30188:SF3">
    <property type="entry name" value="ABC TRANSPORTER PERMEASE"/>
    <property type="match status" value="1"/>
</dbReference>
<feature type="transmembrane region" description="Helical" evidence="2">
    <location>
        <begin position="192"/>
        <end position="214"/>
    </location>
</feature>
<dbReference type="GO" id="GO:0005548">
    <property type="term" value="F:phospholipid transporter activity"/>
    <property type="evidence" value="ECO:0007669"/>
    <property type="project" value="TreeGrafter"/>
</dbReference>
<dbReference type="GO" id="GO:0043190">
    <property type="term" value="C:ATP-binding cassette (ABC) transporter complex"/>
    <property type="evidence" value="ECO:0007669"/>
    <property type="project" value="InterPro"/>
</dbReference>
<reference evidence="3 4" key="1">
    <citation type="submission" date="2016-11" db="EMBL/GenBank/DDBJ databases">
        <authorList>
            <person name="Jaros S."/>
            <person name="Januszkiewicz K."/>
            <person name="Wedrychowicz H."/>
        </authorList>
    </citation>
    <scope>NUCLEOTIDE SEQUENCE [LARGE SCALE GENOMIC DNA]</scope>
    <source>
        <strain evidence="3 4">DSM 9705</strain>
    </source>
</reference>
<feature type="region of interest" description="Disordered" evidence="1">
    <location>
        <begin position="1"/>
        <end position="23"/>
    </location>
</feature>
<dbReference type="Pfam" id="PF02405">
    <property type="entry name" value="MlaE"/>
    <property type="match status" value="1"/>
</dbReference>
<accession>A0A1M5YC29</accession>
<keyword evidence="2" id="KW-0812">Transmembrane</keyword>
<dbReference type="PANTHER" id="PTHR30188">
    <property type="entry name" value="ABC TRANSPORTER PERMEASE PROTEIN-RELATED"/>
    <property type="match status" value="1"/>
</dbReference>
<keyword evidence="4" id="KW-1185">Reference proteome</keyword>
<evidence type="ECO:0000313" key="3">
    <source>
        <dbReference type="EMBL" id="SHI09414.1"/>
    </source>
</evidence>
<feature type="transmembrane region" description="Helical" evidence="2">
    <location>
        <begin position="332"/>
        <end position="351"/>
    </location>
</feature>
<dbReference type="Proteomes" id="UP000184139">
    <property type="component" value="Unassembled WGS sequence"/>
</dbReference>
<dbReference type="SUPFAM" id="SSF52091">
    <property type="entry name" value="SpoIIaa-like"/>
    <property type="match status" value="1"/>
</dbReference>
<dbReference type="InterPro" id="IPR030802">
    <property type="entry name" value="Permease_MalE"/>
</dbReference>
<keyword evidence="2" id="KW-1133">Transmembrane helix</keyword>
<keyword evidence="2" id="KW-0472">Membrane</keyword>
<dbReference type="OrthoDB" id="9805022at2"/>
<gene>
    <name evidence="3" type="ORF">SAMN02745124_03832</name>
</gene>
<evidence type="ECO:0000256" key="1">
    <source>
        <dbReference type="SAM" id="MobiDB-lite"/>
    </source>
</evidence>
<evidence type="ECO:0000256" key="2">
    <source>
        <dbReference type="SAM" id="Phobius"/>
    </source>
</evidence>
<sequence length="395" mass="41813">MSDGNSRQRLEDGAWSRRDGRPGTAPVLVRRPDGVLRLCLDGDWLAGRLPVTVEQVAAELADGPAPRLVCVADTLERWDSGLLSLLARVRERCDRLDVIFDDSGLPAGVRRLLALAGNEAGQGGRPSDSKRTTLLERIGRGGIVVWCHLVDMTVFLGEATVACGRFLTGRARCRRSDLLVIMQECGAQALPIVSLISLLVGLILAFVGAVQLSLFGAQIYVASLVGIAIVRVMGAIMAGIIMAGRTGAAFAARIGTMQVNEEIDALVTLGINPVEFLVLPRIVALAVMMPLLCLYADLMGIVGGMAVGVLMLDLNIMEYLEMTKKAVRLQDFWIGIFHSAVFGVLVALAGCHRGLRCGRSASAVGDATTSAVVTGIVSIIVATAVITVACNMLGI</sequence>
<dbReference type="RefSeq" id="WP_084540773.1">
    <property type="nucleotide sequence ID" value="NZ_FQXS01000032.1"/>
</dbReference>
<proteinExistence type="predicted"/>
<evidence type="ECO:0000313" key="4">
    <source>
        <dbReference type="Proteomes" id="UP000184139"/>
    </source>
</evidence>
<dbReference type="STRING" id="1121409.SAMN02745124_03832"/>
<feature type="transmembrane region" description="Helical" evidence="2">
    <location>
        <begin position="282"/>
        <end position="312"/>
    </location>
</feature>
<organism evidence="3 4">
    <name type="scientific">Desulfofustis glycolicus DSM 9705</name>
    <dbReference type="NCBI Taxonomy" id="1121409"/>
    <lineage>
        <taxon>Bacteria</taxon>
        <taxon>Pseudomonadati</taxon>
        <taxon>Thermodesulfobacteriota</taxon>
        <taxon>Desulfobulbia</taxon>
        <taxon>Desulfobulbales</taxon>
        <taxon>Desulfocapsaceae</taxon>
        <taxon>Desulfofustis</taxon>
    </lineage>
</organism>
<feature type="transmembrane region" description="Helical" evidence="2">
    <location>
        <begin position="372"/>
        <end position="394"/>
    </location>
</feature>
<feature type="transmembrane region" description="Helical" evidence="2">
    <location>
        <begin position="220"/>
        <end position="243"/>
    </location>
</feature>
<dbReference type="AlphaFoldDB" id="A0A1M5YC29"/>